<dbReference type="RefSeq" id="WP_179233228.1">
    <property type="nucleotide sequence ID" value="NZ_NHPA01000012.1"/>
</dbReference>
<dbReference type="Proteomes" id="UP000215607">
    <property type="component" value="Unassembled WGS sequence"/>
</dbReference>
<name>A0A256JM71_HALEZ</name>
<organism evidence="1 2">
    <name type="scientific">Halorubrum ezzemoulense</name>
    <name type="common">Halorubrum chaoviator</name>
    <dbReference type="NCBI Taxonomy" id="337243"/>
    <lineage>
        <taxon>Archaea</taxon>
        <taxon>Methanobacteriati</taxon>
        <taxon>Methanobacteriota</taxon>
        <taxon>Stenosarchaea group</taxon>
        <taxon>Halobacteria</taxon>
        <taxon>Halobacteriales</taxon>
        <taxon>Haloferacaceae</taxon>
        <taxon>Halorubrum</taxon>
    </lineage>
</organism>
<evidence type="ECO:0000313" key="1">
    <source>
        <dbReference type="EMBL" id="OYR69683.1"/>
    </source>
</evidence>
<sequence length="61" mass="6537">MYVDGSGKMPLVLNSREPSASDAVVIQNSGNSSTSTIASPNNVIRTLFVTSHELRFPVRTS</sequence>
<evidence type="ECO:0000313" key="2">
    <source>
        <dbReference type="Proteomes" id="UP000215607"/>
    </source>
</evidence>
<dbReference type="AlphaFoldDB" id="A0A256JM71"/>
<accession>A0A256JM71</accession>
<gene>
    <name evidence="1" type="ORF">DJ79_02475</name>
</gene>
<dbReference type="EMBL" id="NHPA01000012">
    <property type="protein sequence ID" value="OYR69683.1"/>
    <property type="molecule type" value="Genomic_DNA"/>
</dbReference>
<comment type="caution">
    <text evidence="1">The sequence shown here is derived from an EMBL/GenBank/DDBJ whole genome shotgun (WGS) entry which is preliminary data.</text>
</comment>
<proteinExistence type="predicted"/>
<reference evidence="1 2" key="1">
    <citation type="journal article" date="2014" name="Front. Microbiol.">
        <title>Population and genomic analysis of the genus Halorubrum.</title>
        <authorList>
            <person name="Fullmer M.S."/>
            <person name="Soucy S.M."/>
            <person name="Swithers K.S."/>
            <person name="Makkay A.M."/>
            <person name="Wheeler R."/>
            <person name="Ventosa A."/>
            <person name="Gogarten J.P."/>
            <person name="Papke R.T."/>
        </authorList>
    </citation>
    <scope>NUCLEOTIDE SEQUENCE [LARGE SCALE GENOMIC DNA]</scope>
    <source>
        <strain evidence="1 2">Ga2p</strain>
    </source>
</reference>
<protein>
    <submittedName>
        <fullName evidence="1">Uncharacterized protein</fullName>
    </submittedName>
</protein>